<dbReference type="AlphaFoldDB" id="A0AAW2DCU9"/>
<organism evidence="1 2">
    <name type="scientific">Lithocarpus litseifolius</name>
    <dbReference type="NCBI Taxonomy" id="425828"/>
    <lineage>
        <taxon>Eukaryota</taxon>
        <taxon>Viridiplantae</taxon>
        <taxon>Streptophyta</taxon>
        <taxon>Embryophyta</taxon>
        <taxon>Tracheophyta</taxon>
        <taxon>Spermatophyta</taxon>
        <taxon>Magnoliopsida</taxon>
        <taxon>eudicotyledons</taxon>
        <taxon>Gunneridae</taxon>
        <taxon>Pentapetalae</taxon>
        <taxon>rosids</taxon>
        <taxon>fabids</taxon>
        <taxon>Fagales</taxon>
        <taxon>Fagaceae</taxon>
        <taxon>Lithocarpus</taxon>
    </lineage>
</organism>
<gene>
    <name evidence="1" type="ORF">SO802_009924</name>
</gene>
<dbReference type="Proteomes" id="UP001459277">
    <property type="component" value="Unassembled WGS sequence"/>
</dbReference>
<proteinExistence type="predicted"/>
<reference evidence="1 2" key="1">
    <citation type="submission" date="2024-01" db="EMBL/GenBank/DDBJ databases">
        <title>A telomere-to-telomere, gap-free genome of sweet tea (Lithocarpus litseifolius).</title>
        <authorList>
            <person name="Zhou J."/>
        </authorList>
    </citation>
    <scope>NUCLEOTIDE SEQUENCE [LARGE SCALE GENOMIC DNA]</scope>
    <source>
        <strain evidence="1">Zhou-2022a</strain>
        <tissue evidence="1">Leaf</tissue>
    </source>
</reference>
<sequence length="138" mass="14852">MVSEPTTAATQNLTMAALNSTMASSSSTSTMSSSSVANLGELHNLKKGSDTVDVYLQKIKVVRDKLLAVGVIMDDEELLHIAIKGLLKEYNAFISAIRTRSTQLSFDELSTMLNAEEESLHEGLEVKDTIFALAATAN</sequence>
<evidence type="ECO:0000313" key="1">
    <source>
        <dbReference type="EMBL" id="KAL0008422.1"/>
    </source>
</evidence>
<dbReference type="PANTHER" id="PTHR47481">
    <property type="match status" value="1"/>
</dbReference>
<keyword evidence="2" id="KW-1185">Reference proteome</keyword>
<dbReference type="EMBL" id="JAZDWU010000003">
    <property type="protein sequence ID" value="KAL0008422.1"/>
    <property type="molecule type" value="Genomic_DNA"/>
</dbReference>
<evidence type="ECO:0000313" key="2">
    <source>
        <dbReference type="Proteomes" id="UP001459277"/>
    </source>
</evidence>
<dbReference type="Pfam" id="PF14223">
    <property type="entry name" value="Retrotran_gag_2"/>
    <property type="match status" value="1"/>
</dbReference>
<dbReference type="PANTHER" id="PTHR47481:SF31">
    <property type="entry name" value="OS01G0873500 PROTEIN"/>
    <property type="match status" value="1"/>
</dbReference>
<comment type="caution">
    <text evidence="1">The sequence shown here is derived from an EMBL/GenBank/DDBJ whole genome shotgun (WGS) entry which is preliminary data.</text>
</comment>
<protein>
    <submittedName>
        <fullName evidence="1">Uncharacterized protein</fullName>
    </submittedName>
</protein>
<name>A0AAW2DCU9_9ROSI</name>
<accession>A0AAW2DCU9</accession>